<evidence type="ECO:0000313" key="2">
    <source>
        <dbReference type="EMBL" id="SFF02584.1"/>
    </source>
</evidence>
<dbReference type="GO" id="GO:0008800">
    <property type="term" value="F:beta-lactamase activity"/>
    <property type="evidence" value="ECO:0007669"/>
    <property type="project" value="InterPro"/>
</dbReference>
<dbReference type="EMBL" id="FONQ01000007">
    <property type="protein sequence ID" value="SFF02584.1"/>
    <property type="molecule type" value="Genomic_DNA"/>
</dbReference>
<dbReference type="STRING" id="935223.SAMN04488131_107106"/>
<dbReference type="PROSITE" id="PS51257">
    <property type="entry name" value="PROKAR_LIPOPROTEIN"/>
    <property type="match status" value="1"/>
</dbReference>
<dbReference type="Gene3D" id="3.40.710.10">
    <property type="entry name" value="DD-peptidase/beta-lactamase superfamily"/>
    <property type="match status" value="1"/>
</dbReference>
<dbReference type="InterPro" id="IPR045155">
    <property type="entry name" value="Beta-lactam_cat"/>
</dbReference>
<sequence length="380" mass="43891">MKKTIQFLTIQLIFFIVGCSSFNKNILRETLTSQKEKIRSVMEKPEEFELQIIYTEIIRDDNHQVKFKDYTYNLNAKNYFYPASTVKLPIAVLALEKLNSIRKTSINSEFSIEGTIDKFKFSEEISKVFAVSDNDASNRLLEFVGFDYLNKSMTDKGLQDFKVIHRLSTPDSGNPVTKGIILYKDDNSVVEIPSVISKPRAQLQLEKMKKGIGYMKDDKLISTPFDFSGKNYYSLESLHSTMKRIVFPEAFKENQRFHLSKNDREFILFSLQNLPKNAGYDPVEFYDGFGKFLMFGDTKSPMPENIKIYNKVGDAYGTLIDCAYIVDEKNKIEFMVSTTILVNKDGIFNDDTYEYEEIGLPFLAELGRQLYDKNLKKKSN</sequence>
<dbReference type="InterPro" id="IPR012338">
    <property type="entry name" value="Beta-lactam/transpept-like"/>
</dbReference>
<dbReference type="GO" id="GO:0030655">
    <property type="term" value="P:beta-lactam antibiotic catabolic process"/>
    <property type="evidence" value="ECO:0007669"/>
    <property type="project" value="InterPro"/>
</dbReference>
<reference evidence="3" key="1">
    <citation type="submission" date="2016-10" db="EMBL/GenBank/DDBJ databases">
        <authorList>
            <person name="Varghese N."/>
            <person name="Submissions S."/>
        </authorList>
    </citation>
    <scope>NUCLEOTIDE SEQUENCE [LARGE SCALE GENOMIC DNA]</scope>
    <source>
        <strain evidence="3">CGMCC 1.9227</strain>
    </source>
</reference>
<dbReference type="Proteomes" id="UP000198596">
    <property type="component" value="Unassembled WGS sequence"/>
</dbReference>
<dbReference type="AlphaFoldDB" id="A0A1I2FAU0"/>
<protein>
    <submittedName>
        <fullName evidence="2">Beta-lactamase enzyme family protein</fullName>
    </submittedName>
</protein>
<dbReference type="SUPFAM" id="SSF56601">
    <property type="entry name" value="beta-lactamase/transpeptidase-like"/>
    <property type="match status" value="1"/>
</dbReference>
<evidence type="ECO:0000259" key="1">
    <source>
        <dbReference type="Pfam" id="PF13354"/>
    </source>
</evidence>
<dbReference type="OrthoDB" id="1884322at2"/>
<name>A0A1I2FAU0_9FLAO</name>
<proteinExistence type="predicted"/>
<keyword evidence="3" id="KW-1185">Reference proteome</keyword>
<feature type="domain" description="Beta-lactamase class A catalytic" evidence="1">
    <location>
        <begin position="72"/>
        <end position="330"/>
    </location>
</feature>
<accession>A0A1I2FAU0</accession>
<gene>
    <name evidence="2" type="ORF">SAMN04488131_107106</name>
</gene>
<dbReference type="Pfam" id="PF13354">
    <property type="entry name" value="Beta-lactamase2"/>
    <property type="match status" value="1"/>
</dbReference>
<evidence type="ECO:0000313" key="3">
    <source>
        <dbReference type="Proteomes" id="UP000198596"/>
    </source>
</evidence>
<organism evidence="2 3">
    <name type="scientific">Flavobacterium xueshanense</name>
    <dbReference type="NCBI Taxonomy" id="935223"/>
    <lineage>
        <taxon>Bacteria</taxon>
        <taxon>Pseudomonadati</taxon>
        <taxon>Bacteroidota</taxon>
        <taxon>Flavobacteriia</taxon>
        <taxon>Flavobacteriales</taxon>
        <taxon>Flavobacteriaceae</taxon>
        <taxon>Flavobacterium</taxon>
    </lineage>
</organism>